<dbReference type="OrthoDB" id="2741923at2759"/>
<keyword evidence="2" id="KW-1185">Reference proteome</keyword>
<accession>A0A5C2RSI8</accession>
<gene>
    <name evidence="1" type="ORF">L227DRAFT_617258</name>
</gene>
<name>A0A5C2RSI8_9APHY</name>
<dbReference type="AlphaFoldDB" id="A0A5C2RSI8"/>
<organism evidence="1 2">
    <name type="scientific">Lentinus tigrinus ALCF2SS1-6</name>
    <dbReference type="NCBI Taxonomy" id="1328759"/>
    <lineage>
        <taxon>Eukaryota</taxon>
        <taxon>Fungi</taxon>
        <taxon>Dikarya</taxon>
        <taxon>Basidiomycota</taxon>
        <taxon>Agaricomycotina</taxon>
        <taxon>Agaricomycetes</taxon>
        <taxon>Polyporales</taxon>
        <taxon>Polyporaceae</taxon>
        <taxon>Lentinus</taxon>
    </lineage>
</organism>
<proteinExistence type="predicted"/>
<dbReference type="EMBL" id="ML122329">
    <property type="protein sequence ID" value="RPD53126.1"/>
    <property type="molecule type" value="Genomic_DNA"/>
</dbReference>
<sequence>MSYDSLGSRSMLSVAAESTRQLRFICLDLPSVPFRDEYSPQEEMIPCDIPFVDLKGDMITVSAALSRVLHRMGCYALAGGNCCPFPRDVDSRLSLAFHFPDSGFAIREVNTFEDGKLITLNLLAFRVAQQLKTCMDLARQAGRPMRYNGRDIQIDKLVMKSLRRVSKDAWQPELCIWC</sequence>
<protein>
    <submittedName>
        <fullName evidence="1">Uncharacterized protein</fullName>
    </submittedName>
</protein>
<evidence type="ECO:0000313" key="1">
    <source>
        <dbReference type="EMBL" id="RPD53126.1"/>
    </source>
</evidence>
<evidence type="ECO:0000313" key="2">
    <source>
        <dbReference type="Proteomes" id="UP000313359"/>
    </source>
</evidence>
<reference evidence="1" key="1">
    <citation type="journal article" date="2018" name="Genome Biol. Evol.">
        <title>Genomics and development of Lentinus tigrinus, a white-rot wood-decaying mushroom with dimorphic fruiting bodies.</title>
        <authorList>
            <person name="Wu B."/>
            <person name="Xu Z."/>
            <person name="Knudson A."/>
            <person name="Carlson A."/>
            <person name="Chen N."/>
            <person name="Kovaka S."/>
            <person name="LaButti K."/>
            <person name="Lipzen A."/>
            <person name="Pennachio C."/>
            <person name="Riley R."/>
            <person name="Schakwitz W."/>
            <person name="Umezawa K."/>
            <person name="Ohm R.A."/>
            <person name="Grigoriev I.V."/>
            <person name="Nagy L.G."/>
            <person name="Gibbons J."/>
            <person name="Hibbett D."/>
        </authorList>
    </citation>
    <scope>NUCLEOTIDE SEQUENCE [LARGE SCALE GENOMIC DNA]</scope>
    <source>
        <strain evidence="1">ALCF2SS1-6</strain>
    </source>
</reference>
<dbReference type="Proteomes" id="UP000313359">
    <property type="component" value="Unassembled WGS sequence"/>
</dbReference>